<dbReference type="EMBL" id="LJIJ01000009">
    <property type="protein sequence ID" value="ODN06231.1"/>
    <property type="molecule type" value="Genomic_DNA"/>
</dbReference>
<evidence type="ECO:0000313" key="7">
    <source>
        <dbReference type="Proteomes" id="UP000094527"/>
    </source>
</evidence>
<keyword evidence="4 5" id="KW-0472">Membrane</keyword>
<dbReference type="PANTHER" id="PTHR21215">
    <property type="entry name" value="LD36024P"/>
    <property type="match status" value="1"/>
</dbReference>
<dbReference type="Pfam" id="PF13903">
    <property type="entry name" value="Claudin_2"/>
    <property type="match status" value="1"/>
</dbReference>
<dbReference type="GO" id="GO:0016020">
    <property type="term" value="C:membrane"/>
    <property type="evidence" value="ECO:0007669"/>
    <property type="project" value="UniProtKB-SubCell"/>
</dbReference>
<dbReference type="OMA" id="YAYPGPY"/>
<dbReference type="AlphaFoldDB" id="A0A1D2NLV6"/>
<feature type="transmembrane region" description="Helical" evidence="5">
    <location>
        <begin position="215"/>
        <end position="238"/>
    </location>
</feature>
<comment type="subcellular location">
    <subcellularLocation>
        <location evidence="1">Membrane</location>
        <topology evidence="1">Multi-pass membrane protein</topology>
    </subcellularLocation>
</comment>
<evidence type="ECO:0000256" key="4">
    <source>
        <dbReference type="ARBA" id="ARBA00023136"/>
    </source>
</evidence>
<organism evidence="6 7">
    <name type="scientific">Orchesella cincta</name>
    <name type="common">Springtail</name>
    <name type="synonym">Podura cincta</name>
    <dbReference type="NCBI Taxonomy" id="48709"/>
    <lineage>
        <taxon>Eukaryota</taxon>
        <taxon>Metazoa</taxon>
        <taxon>Ecdysozoa</taxon>
        <taxon>Arthropoda</taxon>
        <taxon>Hexapoda</taxon>
        <taxon>Collembola</taxon>
        <taxon>Entomobryomorpha</taxon>
        <taxon>Entomobryoidea</taxon>
        <taxon>Orchesellidae</taxon>
        <taxon>Orchesellinae</taxon>
        <taxon>Orchesella</taxon>
    </lineage>
</organism>
<evidence type="ECO:0000256" key="5">
    <source>
        <dbReference type="SAM" id="Phobius"/>
    </source>
</evidence>
<evidence type="ECO:0000256" key="1">
    <source>
        <dbReference type="ARBA" id="ARBA00004141"/>
    </source>
</evidence>
<evidence type="ECO:0000313" key="6">
    <source>
        <dbReference type="EMBL" id="ODN06231.1"/>
    </source>
</evidence>
<dbReference type="Proteomes" id="UP000094527">
    <property type="component" value="Unassembled WGS sequence"/>
</dbReference>
<accession>A0A1D2NLV6</accession>
<dbReference type="OrthoDB" id="6126739at2759"/>
<keyword evidence="7" id="KW-1185">Reference proteome</keyword>
<proteinExistence type="predicted"/>
<comment type="caution">
    <text evidence="6">The sequence shown here is derived from an EMBL/GenBank/DDBJ whole genome shotgun (WGS) entry which is preliminary data.</text>
</comment>
<dbReference type="InterPro" id="IPR004031">
    <property type="entry name" value="PMP22/EMP/MP20/Claudin"/>
</dbReference>
<keyword evidence="2 5" id="KW-0812">Transmembrane</keyword>
<sequence>MPCSAVTLSLATIAAVVSTALLAIAFSTDNWVRIDVKRTRLAEKIRDENITPEELQSNPIYYSRTEGLFRICFPNDRPKGKAIQAQLYLSPTETYCMNIDYYLSGDENSTADFTPDEHTKLYMGRGMIVLFILAFVFVFIAFWTGVAGCWRRSSGNITATAILMLLTCLFSAGGMGLWHGVEYYETEKLTGSNYFKDWPQGLKSSSVWSYDWSYVLAWIGVGWALIAAILFSGAAVCLRGENSFGGLENQHLHYLMPVYPQKQPGYAYGYAYPTPYAYAQSTQYPYNY</sequence>
<feature type="transmembrane region" description="Helical" evidence="5">
    <location>
        <begin position="157"/>
        <end position="178"/>
    </location>
</feature>
<reference evidence="6 7" key="1">
    <citation type="journal article" date="2016" name="Genome Biol. Evol.">
        <title>Gene Family Evolution Reflects Adaptation to Soil Environmental Stressors in the Genome of the Collembolan Orchesella cincta.</title>
        <authorList>
            <person name="Faddeeva-Vakhrusheva A."/>
            <person name="Derks M.F."/>
            <person name="Anvar S.Y."/>
            <person name="Agamennone V."/>
            <person name="Suring W."/>
            <person name="Smit S."/>
            <person name="van Straalen N.M."/>
            <person name="Roelofs D."/>
        </authorList>
    </citation>
    <scope>NUCLEOTIDE SEQUENCE [LARGE SCALE GENOMIC DNA]</scope>
    <source>
        <tissue evidence="6">Mixed pool</tissue>
    </source>
</reference>
<dbReference type="PANTHER" id="PTHR21215:SF0">
    <property type="entry name" value="LD36024P"/>
    <property type="match status" value="1"/>
</dbReference>
<gene>
    <name evidence="6" type="ORF">Ocin01_00489</name>
</gene>
<dbReference type="Gene3D" id="1.20.140.150">
    <property type="match status" value="1"/>
</dbReference>
<feature type="transmembrane region" description="Helical" evidence="5">
    <location>
        <begin position="127"/>
        <end position="150"/>
    </location>
</feature>
<name>A0A1D2NLV6_ORCCI</name>
<protein>
    <submittedName>
        <fullName evidence="6">Voltage-dependent calcium channel gamma-5 subunit</fullName>
    </submittedName>
</protein>
<keyword evidence="3 5" id="KW-1133">Transmembrane helix</keyword>
<evidence type="ECO:0000256" key="2">
    <source>
        <dbReference type="ARBA" id="ARBA00022692"/>
    </source>
</evidence>
<evidence type="ECO:0000256" key="3">
    <source>
        <dbReference type="ARBA" id="ARBA00022989"/>
    </source>
</evidence>